<proteinExistence type="predicted"/>
<reference evidence="1 2" key="1">
    <citation type="journal article" date="2023" name="Hortic Res">
        <title>Pangenome of water caltrop reveals structural variations and asymmetric subgenome divergence after allopolyploidization.</title>
        <authorList>
            <person name="Zhang X."/>
            <person name="Chen Y."/>
            <person name="Wang L."/>
            <person name="Yuan Y."/>
            <person name="Fang M."/>
            <person name="Shi L."/>
            <person name="Lu R."/>
            <person name="Comes H.P."/>
            <person name="Ma Y."/>
            <person name="Chen Y."/>
            <person name="Huang G."/>
            <person name="Zhou Y."/>
            <person name="Zheng Z."/>
            <person name="Qiu Y."/>
        </authorList>
    </citation>
    <scope>NUCLEOTIDE SEQUENCE [LARGE SCALE GENOMIC DNA]</scope>
    <source>
        <tissue evidence="1">Roots</tissue>
    </source>
</reference>
<sequence length="164" mass="18556">MPYAYEAYAAVRLLMSHGCGWSLLVIVRGNRMLNGVLCLWRNWEMEKKSFYFLLLIIPSPAHCSNISSQHPLLACLLADINNLSLHYYSSPSFSSMVFFSYISLLPNFSPSGVFLCESRNLTIQSCLNAPKALKISPLHQRLDLVRIPFISMPSNQIGATRQNR</sequence>
<evidence type="ECO:0000313" key="2">
    <source>
        <dbReference type="Proteomes" id="UP001345219"/>
    </source>
</evidence>
<dbReference type="EMBL" id="JAXIOK010000004">
    <property type="protein sequence ID" value="KAK4774126.1"/>
    <property type="molecule type" value="Genomic_DNA"/>
</dbReference>
<keyword evidence="2" id="KW-1185">Reference proteome</keyword>
<comment type="caution">
    <text evidence="1">The sequence shown here is derived from an EMBL/GenBank/DDBJ whole genome shotgun (WGS) entry which is preliminary data.</text>
</comment>
<name>A0AAN7L3R4_9MYRT</name>
<dbReference type="Proteomes" id="UP001345219">
    <property type="component" value="Chromosome 22"/>
</dbReference>
<gene>
    <name evidence="1" type="ORF">SAY87_029145</name>
</gene>
<dbReference type="AlphaFoldDB" id="A0AAN7L3R4"/>
<organism evidence="1 2">
    <name type="scientific">Trapa incisa</name>
    <dbReference type="NCBI Taxonomy" id="236973"/>
    <lineage>
        <taxon>Eukaryota</taxon>
        <taxon>Viridiplantae</taxon>
        <taxon>Streptophyta</taxon>
        <taxon>Embryophyta</taxon>
        <taxon>Tracheophyta</taxon>
        <taxon>Spermatophyta</taxon>
        <taxon>Magnoliopsida</taxon>
        <taxon>eudicotyledons</taxon>
        <taxon>Gunneridae</taxon>
        <taxon>Pentapetalae</taxon>
        <taxon>rosids</taxon>
        <taxon>malvids</taxon>
        <taxon>Myrtales</taxon>
        <taxon>Lythraceae</taxon>
        <taxon>Trapa</taxon>
    </lineage>
</organism>
<protein>
    <submittedName>
        <fullName evidence="1">Uncharacterized protein</fullName>
    </submittedName>
</protein>
<evidence type="ECO:0000313" key="1">
    <source>
        <dbReference type="EMBL" id="KAK4774126.1"/>
    </source>
</evidence>
<accession>A0AAN7L3R4</accession>